<keyword evidence="2" id="KW-1003">Cell membrane</keyword>
<keyword evidence="10" id="KW-0732">Signal</keyword>
<dbReference type="SUPFAM" id="SSF51445">
    <property type="entry name" value="(Trans)glycosidases"/>
    <property type="match status" value="2"/>
</dbReference>
<comment type="subcellular location">
    <subcellularLocation>
        <location evidence="1">Cell membrane</location>
        <topology evidence="1">Single-pass membrane protein</topology>
    </subcellularLocation>
</comment>
<feature type="chain" id="PRO_5041377068" evidence="10">
    <location>
        <begin position="24"/>
        <end position="1158"/>
    </location>
</feature>
<dbReference type="PANTHER" id="PTHR10353:SF68">
    <property type="entry name" value="BETA-KLOTHO"/>
    <property type="match status" value="1"/>
</dbReference>
<dbReference type="FunFam" id="3.20.20.80:FF:000062">
    <property type="entry name" value="Klotho"/>
    <property type="match status" value="1"/>
</dbReference>
<proteinExistence type="inferred from homology"/>
<gene>
    <name evidence="11" type="primary">KLB</name>
    <name evidence="11" type="ORF">N1851_032035</name>
</gene>
<dbReference type="Proteomes" id="UP001174136">
    <property type="component" value="Unassembled WGS sequence"/>
</dbReference>
<keyword evidence="6 9" id="KW-0472">Membrane</keyword>
<keyword evidence="5 9" id="KW-1133">Transmembrane helix</keyword>
<evidence type="ECO:0000256" key="10">
    <source>
        <dbReference type="SAM" id="SignalP"/>
    </source>
</evidence>
<organism evidence="11 12">
    <name type="scientific">Merluccius polli</name>
    <name type="common">Benguela hake</name>
    <name type="synonym">Merluccius cadenati</name>
    <dbReference type="NCBI Taxonomy" id="89951"/>
    <lineage>
        <taxon>Eukaryota</taxon>
        <taxon>Metazoa</taxon>
        <taxon>Chordata</taxon>
        <taxon>Craniata</taxon>
        <taxon>Vertebrata</taxon>
        <taxon>Euteleostomi</taxon>
        <taxon>Actinopterygii</taxon>
        <taxon>Neopterygii</taxon>
        <taxon>Teleostei</taxon>
        <taxon>Neoteleostei</taxon>
        <taxon>Acanthomorphata</taxon>
        <taxon>Zeiogadaria</taxon>
        <taxon>Gadariae</taxon>
        <taxon>Gadiformes</taxon>
        <taxon>Gadoidei</taxon>
        <taxon>Merlucciidae</taxon>
        <taxon>Merluccius</taxon>
    </lineage>
</organism>
<keyword evidence="4" id="KW-0677">Repeat</keyword>
<dbReference type="GO" id="GO:0005975">
    <property type="term" value="P:carbohydrate metabolic process"/>
    <property type="evidence" value="ECO:0007669"/>
    <property type="project" value="InterPro"/>
</dbReference>
<sequence length="1158" mass="130722">MLNHLSALTIWCIWLFLVLVVWGPDTVACTQGRGRRLWQQPSVNPSPHAESLLHDTFPPGFFWATGTSAFQTEGAWDRDGKGPSIWDHHTHSTDGGENADVASDSYTRWEDDVEALAYLGVTAYSFSLSWPRLFPDGDARGKPNAVAVEHYHRLVERLVERQIKPIVTLFHWDLPQELQRRYGGWKNESLVGLFEEYAAFCFRTFGKEVKHWLTMHNPYLVAVQGYGTGLHAPGEKGEDLSVPLVVAHNLIRAHAKAWHTYNTQFRPTQRGEVSIVLGSHWVIPQRGQATEDNVELCQRSMELVLGWFADPIFRDGDYPASVKSQHGALLPMFTPEEKAWVQKTADFFALSFGPNNLRLSRSLIQYGKSISPNLRSILHWIQLEYGDPRVLVAEGGWFSDVAVETEDTVAIYLMKRFINQVLQAIKIDGVQVFGYTAWSLVDGFEWSYGYSLRRGLFYIDFSQPNRTRVPKTTAQYYRHVISDNGFPGDRSSQEVRGRFPCDFHWGVSDSNLQVHFHPYSPQFKDPHMYSWNLTGNGRLHVVSEVRVNTRGPQCTDYPAIHSHFQLFASTGATHFRFGLNWSLILPQGDLSTVNTEALRYYRCFLTKLHEHNLEAVVTLYYPTQRTHFLGLPEPLHASGGWLNKSTVDAFQDYAALCYREFGPMVRYWITFNEPNRLVDVYSNVEQQHQATHNLLLAHAKAWRLYEREYVSEQGALVSMALHADWAQPANPFLESHAEAAQRLLLFELGRFLDPILDATHLEQGEKGGLPRKVKAYLEQRALVSGLPLSPLSSFSESEKKQLKGTLGFIALNHFTTRLASPYPHTQSSPLNLQQQQQHPTHGCLLFSDPNWSSSGLGQALVPWGLREILGWVTERYGGALPIIVTASGVDDPALVEDSLRKHYISSYLQEALKARQLDGVNLQGFYVWKLQDRHAPQFGLFASTQHRSKPKASVAAYRDIITHGGFPGDNSTQSCRSSESQESCAICTQILENKPLLVFGACLLIAAVMLGAVLIILLRGRSTGRGRWKRRSKGRRRTGVSVCAVPHVRCGPWQRVTTVQCVTEKLHENKPPLWCLYWAFRVSSRAASTTAGVTSKLFLRGFSGFRTTVTSGQAATTACFTPSAWRPYTRQLLLEGAGRSIRKASECILYRPTDTSFV</sequence>
<dbReference type="InterPro" id="IPR033132">
    <property type="entry name" value="GH_1_N_CS"/>
</dbReference>
<evidence type="ECO:0000256" key="7">
    <source>
        <dbReference type="ARBA" id="ARBA00023180"/>
    </source>
</evidence>
<evidence type="ECO:0000256" key="1">
    <source>
        <dbReference type="ARBA" id="ARBA00004162"/>
    </source>
</evidence>
<keyword evidence="7" id="KW-0325">Glycoprotein</keyword>
<comment type="similarity">
    <text evidence="8">Belongs to the glycosyl hydrolase 1 family. Klotho subfamily.</text>
</comment>
<dbReference type="GO" id="GO:0005886">
    <property type="term" value="C:plasma membrane"/>
    <property type="evidence" value="ECO:0007669"/>
    <property type="project" value="UniProtKB-SubCell"/>
</dbReference>
<feature type="transmembrane region" description="Helical" evidence="9">
    <location>
        <begin position="996"/>
        <end position="1018"/>
    </location>
</feature>
<dbReference type="Pfam" id="PF00232">
    <property type="entry name" value="Glyco_hydro_1"/>
    <property type="match status" value="3"/>
</dbReference>
<dbReference type="AlphaFoldDB" id="A0AA47M3C2"/>
<evidence type="ECO:0000256" key="3">
    <source>
        <dbReference type="ARBA" id="ARBA00022692"/>
    </source>
</evidence>
<evidence type="ECO:0000256" key="5">
    <source>
        <dbReference type="ARBA" id="ARBA00022989"/>
    </source>
</evidence>
<accession>A0AA47M3C2</accession>
<dbReference type="Gene3D" id="3.20.20.80">
    <property type="entry name" value="Glycosidases"/>
    <property type="match status" value="3"/>
</dbReference>
<dbReference type="PANTHER" id="PTHR10353">
    <property type="entry name" value="GLYCOSYL HYDROLASE"/>
    <property type="match status" value="1"/>
</dbReference>
<evidence type="ECO:0000256" key="9">
    <source>
        <dbReference type="SAM" id="Phobius"/>
    </source>
</evidence>
<keyword evidence="12" id="KW-1185">Reference proteome</keyword>
<name>A0AA47M3C2_MERPO</name>
<dbReference type="InterPro" id="IPR017853">
    <property type="entry name" value="GH"/>
</dbReference>
<protein>
    <submittedName>
        <fullName evidence="11">Beta-klotho</fullName>
    </submittedName>
</protein>
<feature type="signal peptide" evidence="10">
    <location>
        <begin position="1"/>
        <end position="23"/>
    </location>
</feature>
<dbReference type="FunFam" id="3.20.20.80:FF:000042">
    <property type="entry name" value="Klotho"/>
    <property type="match status" value="1"/>
</dbReference>
<keyword evidence="3 9" id="KW-0812">Transmembrane</keyword>
<evidence type="ECO:0000256" key="8">
    <source>
        <dbReference type="ARBA" id="ARBA00060858"/>
    </source>
</evidence>
<evidence type="ECO:0000313" key="12">
    <source>
        <dbReference type="Proteomes" id="UP001174136"/>
    </source>
</evidence>
<evidence type="ECO:0000256" key="4">
    <source>
        <dbReference type="ARBA" id="ARBA00022737"/>
    </source>
</evidence>
<evidence type="ECO:0000313" key="11">
    <source>
        <dbReference type="EMBL" id="KAK0132854.1"/>
    </source>
</evidence>
<dbReference type="PROSITE" id="PS00653">
    <property type="entry name" value="GLYCOSYL_HYDROL_F1_2"/>
    <property type="match status" value="1"/>
</dbReference>
<reference evidence="11" key="1">
    <citation type="journal article" date="2023" name="Front. Mar. Sci.">
        <title>A new Merluccius polli reference genome to investigate the effects of global change in West African waters.</title>
        <authorList>
            <person name="Mateo J.L."/>
            <person name="Blanco-Fernandez C."/>
            <person name="Garcia-Vazquez E."/>
            <person name="Machado-Schiaffino G."/>
        </authorList>
    </citation>
    <scope>NUCLEOTIDE SEQUENCE</scope>
    <source>
        <strain evidence="11">C29</strain>
        <tissue evidence="11">Fin</tissue>
    </source>
</reference>
<dbReference type="EMBL" id="JAOPHQ010006080">
    <property type="protein sequence ID" value="KAK0132854.1"/>
    <property type="molecule type" value="Genomic_DNA"/>
</dbReference>
<evidence type="ECO:0000256" key="2">
    <source>
        <dbReference type="ARBA" id="ARBA00022475"/>
    </source>
</evidence>
<dbReference type="InterPro" id="IPR001360">
    <property type="entry name" value="Glyco_hydro_1"/>
</dbReference>
<evidence type="ECO:0000256" key="6">
    <source>
        <dbReference type="ARBA" id="ARBA00023136"/>
    </source>
</evidence>
<dbReference type="GO" id="GO:0004553">
    <property type="term" value="F:hydrolase activity, hydrolyzing O-glycosyl compounds"/>
    <property type="evidence" value="ECO:0007669"/>
    <property type="project" value="InterPro"/>
</dbReference>
<comment type="caution">
    <text evidence="11">The sequence shown here is derived from an EMBL/GenBank/DDBJ whole genome shotgun (WGS) entry which is preliminary data.</text>
</comment>